<name>A0A1I0AZB6_9EURY</name>
<dbReference type="EMBL" id="FOIC01000003">
    <property type="protein sequence ID" value="SES99729.1"/>
    <property type="molecule type" value="Genomic_DNA"/>
</dbReference>
<gene>
    <name evidence="3" type="ORF">SAMN04488694_10349</name>
    <name evidence="2" type="ORF">SAMN05192552_101818</name>
</gene>
<evidence type="ECO:0000313" key="5">
    <source>
        <dbReference type="Proteomes" id="UP000324021"/>
    </source>
</evidence>
<accession>A0A1I0AZB6</accession>
<protein>
    <submittedName>
        <fullName evidence="3">Uncharacterized protein</fullName>
    </submittedName>
</protein>
<proteinExistence type="predicted"/>
<keyword evidence="1" id="KW-0812">Transmembrane</keyword>
<dbReference type="Proteomes" id="UP000199320">
    <property type="component" value="Unassembled WGS sequence"/>
</dbReference>
<dbReference type="AlphaFoldDB" id="A0A1I0AZB6"/>
<evidence type="ECO:0000313" key="2">
    <source>
        <dbReference type="EMBL" id="SDD30639.1"/>
    </source>
</evidence>
<keyword evidence="4" id="KW-1185">Reference proteome</keyword>
<dbReference type="EMBL" id="FMZP01000018">
    <property type="protein sequence ID" value="SDD30639.1"/>
    <property type="molecule type" value="Genomic_DNA"/>
</dbReference>
<evidence type="ECO:0000313" key="3">
    <source>
        <dbReference type="EMBL" id="SES99729.1"/>
    </source>
</evidence>
<sequence>MMGLESMGATGQAITGVGAVLVEAMVLYVVYGALTTALSEPLKSALGGN</sequence>
<reference evidence="4 5" key="2">
    <citation type="submission" date="2016-10" db="EMBL/GenBank/DDBJ databases">
        <authorList>
            <person name="Varghese N."/>
            <person name="Submissions S."/>
        </authorList>
    </citation>
    <scope>NUCLEOTIDE SEQUENCE [LARGE SCALE GENOMIC DNA]</scope>
    <source>
        <strain evidence="2 5">CDM_1</strain>
        <strain evidence="4">CDM_6</strain>
    </source>
</reference>
<evidence type="ECO:0000313" key="4">
    <source>
        <dbReference type="Proteomes" id="UP000199320"/>
    </source>
</evidence>
<evidence type="ECO:0000256" key="1">
    <source>
        <dbReference type="SAM" id="Phobius"/>
    </source>
</evidence>
<dbReference type="InterPro" id="IPR055934">
    <property type="entry name" value="DUF7512"/>
</dbReference>
<dbReference type="STRING" id="392421.SAMN04488694_10349"/>
<keyword evidence="1" id="KW-1133">Transmembrane helix</keyword>
<dbReference type="Pfam" id="PF24352">
    <property type="entry name" value="DUF7512"/>
    <property type="match status" value="1"/>
</dbReference>
<dbReference type="Proteomes" id="UP000324021">
    <property type="component" value="Unassembled WGS sequence"/>
</dbReference>
<reference evidence="3" key="1">
    <citation type="submission" date="2016-10" db="EMBL/GenBank/DDBJ databases">
        <authorList>
            <person name="de Groot N.N."/>
        </authorList>
    </citation>
    <scope>NUCLEOTIDE SEQUENCE [LARGE SCALE GENOMIC DNA]</scope>
    <source>
        <strain evidence="3">CDM_6</strain>
    </source>
</reference>
<keyword evidence="1" id="KW-0472">Membrane</keyword>
<organism evidence="3 4">
    <name type="scientific">Natrinema hispanicum</name>
    <dbReference type="NCBI Taxonomy" id="392421"/>
    <lineage>
        <taxon>Archaea</taxon>
        <taxon>Methanobacteriati</taxon>
        <taxon>Methanobacteriota</taxon>
        <taxon>Stenosarchaea group</taxon>
        <taxon>Halobacteria</taxon>
        <taxon>Halobacteriales</taxon>
        <taxon>Natrialbaceae</taxon>
        <taxon>Natrinema</taxon>
    </lineage>
</organism>
<feature type="transmembrane region" description="Helical" evidence="1">
    <location>
        <begin position="12"/>
        <end position="34"/>
    </location>
</feature>